<name>A0A444W2P6_9FLAO</name>
<dbReference type="AlphaFoldDB" id="A0A444W2P6"/>
<dbReference type="OrthoDB" id="9134286at2"/>
<dbReference type="SUPFAM" id="SSF82771">
    <property type="entry name" value="GIY-YIG endonuclease"/>
    <property type="match status" value="1"/>
</dbReference>
<dbReference type="EMBL" id="JUIV01000002">
    <property type="protein sequence ID" value="RYJ40199.1"/>
    <property type="molecule type" value="Genomic_DNA"/>
</dbReference>
<proteinExistence type="predicted"/>
<evidence type="ECO:0000313" key="2">
    <source>
        <dbReference type="Proteomes" id="UP000290433"/>
    </source>
</evidence>
<protein>
    <submittedName>
        <fullName evidence="1">LuxR family transcriptional regulator</fullName>
    </submittedName>
</protein>
<dbReference type="RefSeq" id="WP_129746058.1">
    <property type="nucleotide sequence ID" value="NZ_JUIV01000002.1"/>
</dbReference>
<reference evidence="1 2" key="1">
    <citation type="submission" date="2014-12" db="EMBL/GenBank/DDBJ databases">
        <title>Genome sequence of Flavobacterium anhuiense RCM74.</title>
        <authorList>
            <person name="Kim J.F."/>
            <person name="Song J.Y."/>
            <person name="Kwak M.-J."/>
            <person name="Lee S.-W."/>
        </authorList>
    </citation>
    <scope>NUCLEOTIDE SEQUENCE [LARGE SCALE GENOMIC DNA]</scope>
    <source>
        <strain evidence="1 2">RCM74</strain>
    </source>
</reference>
<dbReference type="CDD" id="cd10451">
    <property type="entry name" value="GIY-YIG_LuxR_like"/>
    <property type="match status" value="1"/>
</dbReference>
<dbReference type="Gene3D" id="3.40.1440.10">
    <property type="entry name" value="GIY-YIG endonuclease"/>
    <property type="match status" value="1"/>
</dbReference>
<sequence>MKTKKELRDEYKEMKFKKGVFQIRNTINKKVYIDSSADLDAIFKRQKFQLNCGNHPVAELQKDWKELGEDKFEFEILSEIKENDTAVKSDPKDLKLLEQMFLDEIMPFDEKGYNKKKK</sequence>
<accession>A0A444W2P6</accession>
<dbReference type="InterPro" id="IPR035901">
    <property type="entry name" value="GIY-YIG_endonuc_sf"/>
</dbReference>
<gene>
    <name evidence="1" type="ORF">NU08_0955</name>
</gene>
<comment type="caution">
    <text evidence="1">The sequence shown here is derived from an EMBL/GenBank/DDBJ whole genome shotgun (WGS) entry which is preliminary data.</text>
</comment>
<dbReference type="Proteomes" id="UP000290433">
    <property type="component" value="Unassembled WGS sequence"/>
</dbReference>
<organism evidence="1 2">
    <name type="scientific">Flavobacterium anhuiense</name>
    <dbReference type="NCBI Taxonomy" id="459526"/>
    <lineage>
        <taxon>Bacteria</taxon>
        <taxon>Pseudomonadati</taxon>
        <taxon>Bacteroidota</taxon>
        <taxon>Flavobacteriia</taxon>
        <taxon>Flavobacteriales</taxon>
        <taxon>Flavobacteriaceae</taxon>
        <taxon>Flavobacterium</taxon>
    </lineage>
</organism>
<evidence type="ECO:0000313" key="1">
    <source>
        <dbReference type="EMBL" id="RYJ40199.1"/>
    </source>
</evidence>